<sequence length="297" mass="32414">MTERPARSILPTFFALTIAFCALPWALIIYSGDVGGGGAGYVYALMWGPGLAAIATIWLKKRDIGLLGLGWGRSRYPLLGYLIPIGYSAVAYILIWLTGLGGFPNMENIGKLAAGLGWGITDPALFIPLFILFIGTTSMLTGIASGLGEEIGWRGFMAPQLVQRFGFTSAGLLGGLVWAAWHFPLILFANYNFGAPAWYSIFCFTIMVTFVGFIMQWLRLESGSVWPAAIMHGSHNVFIQTIFTPLTFARGDQTAYAIDEFGFMLPIVTGVVAFYLWTKRDHAVAAMNERIARTGNP</sequence>
<feature type="transmembrane region" description="Helical" evidence="1">
    <location>
        <begin position="255"/>
        <end position="277"/>
    </location>
</feature>
<comment type="caution">
    <text evidence="3">The sequence shown here is derived from an EMBL/GenBank/DDBJ whole genome shotgun (WGS) entry which is preliminary data.</text>
</comment>
<feature type="transmembrane region" description="Helical" evidence="1">
    <location>
        <begin position="225"/>
        <end position="243"/>
    </location>
</feature>
<dbReference type="Proteomes" id="UP001259572">
    <property type="component" value="Unassembled WGS sequence"/>
</dbReference>
<dbReference type="EMBL" id="JAVUPU010000003">
    <property type="protein sequence ID" value="MDT9598821.1"/>
    <property type="molecule type" value="Genomic_DNA"/>
</dbReference>
<evidence type="ECO:0000259" key="2">
    <source>
        <dbReference type="Pfam" id="PF02517"/>
    </source>
</evidence>
<dbReference type="RefSeq" id="WP_315725201.1">
    <property type="nucleotide sequence ID" value="NZ_JAVUPU010000003.1"/>
</dbReference>
<dbReference type="GO" id="GO:0008233">
    <property type="term" value="F:peptidase activity"/>
    <property type="evidence" value="ECO:0007669"/>
    <property type="project" value="UniProtKB-KW"/>
</dbReference>
<feature type="transmembrane region" description="Helical" evidence="1">
    <location>
        <begin position="123"/>
        <end position="144"/>
    </location>
</feature>
<dbReference type="InterPro" id="IPR003675">
    <property type="entry name" value="Rce1/LyrA-like_dom"/>
</dbReference>
<evidence type="ECO:0000313" key="3">
    <source>
        <dbReference type="EMBL" id="MDT9598821.1"/>
    </source>
</evidence>
<dbReference type="PANTHER" id="PTHR35797">
    <property type="entry name" value="PROTEASE-RELATED"/>
    <property type="match status" value="1"/>
</dbReference>
<name>A0ABU3Q5Y5_9SPHN</name>
<evidence type="ECO:0000256" key="1">
    <source>
        <dbReference type="SAM" id="Phobius"/>
    </source>
</evidence>
<reference evidence="3 4" key="1">
    <citation type="submission" date="2023-05" db="EMBL/GenBank/DDBJ databases">
        <authorList>
            <person name="Guo Y."/>
        </authorList>
    </citation>
    <scope>NUCLEOTIDE SEQUENCE [LARGE SCALE GENOMIC DNA]</scope>
    <source>
        <strain evidence="3 4">GR2756</strain>
    </source>
</reference>
<dbReference type="EC" id="3.4.-.-" evidence="3"/>
<feature type="transmembrane region" description="Helical" evidence="1">
    <location>
        <begin position="12"/>
        <end position="32"/>
    </location>
</feature>
<dbReference type="InterPro" id="IPR042150">
    <property type="entry name" value="MmRce1-like"/>
</dbReference>
<keyword evidence="3" id="KW-0378">Hydrolase</keyword>
<feature type="domain" description="CAAX prenyl protease 2/Lysostaphin resistance protein A-like" evidence="2">
    <location>
        <begin position="139"/>
        <end position="238"/>
    </location>
</feature>
<dbReference type="PANTHER" id="PTHR35797:SF1">
    <property type="entry name" value="PROTEASE"/>
    <property type="match status" value="1"/>
</dbReference>
<keyword evidence="1" id="KW-0812">Transmembrane</keyword>
<feature type="transmembrane region" description="Helical" evidence="1">
    <location>
        <begin position="165"/>
        <end position="191"/>
    </location>
</feature>
<feature type="transmembrane region" description="Helical" evidence="1">
    <location>
        <begin position="197"/>
        <end position="218"/>
    </location>
</feature>
<dbReference type="Pfam" id="PF02517">
    <property type="entry name" value="Rce1-like"/>
    <property type="match status" value="1"/>
</dbReference>
<proteinExistence type="predicted"/>
<protein>
    <submittedName>
        <fullName evidence="3">CPBP family glutamic-type intramembrane protease</fullName>
        <ecNumber evidence="3">3.4.-.-</ecNumber>
    </submittedName>
</protein>
<keyword evidence="3" id="KW-0645">Protease</keyword>
<organism evidence="3 4">
    <name type="scientific">Sphingosinicella rhizophila</name>
    <dbReference type="NCBI Taxonomy" id="3050082"/>
    <lineage>
        <taxon>Bacteria</taxon>
        <taxon>Pseudomonadati</taxon>
        <taxon>Pseudomonadota</taxon>
        <taxon>Alphaproteobacteria</taxon>
        <taxon>Sphingomonadales</taxon>
        <taxon>Sphingosinicellaceae</taxon>
        <taxon>Sphingosinicella</taxon>
    </lineage>
</organism>
<keyword evidence="1" id="KW-0472">Membrane</keyword>
<accession>A0ABU3Q5Y5</accession>
<evidence type="ECO:0000313" key="4">
    <source>
        <dbReference type="Proteomes" id="UP001259572"/>
    </source>
</evidence>
<feature type="transmembrane region" description="Helical" evidence="1">
    <location>
        <begin position="38"/>
        <end position="59"/>
    </location>
</feature>
<dbReference type="GO" id="GO:0006508">
    <property type="term" value="P:proteolysis"/>
    <property type="evidence" value="ECO:0007669"/>
    <property type="project" value="UniProtKB-KW"/>
</dbReference>
<keyword evidence="1" id="KW-1133">Transmembrane helix</keyword>
<keyword evidence="4" id="KW-1185">Reference proteome</keyword>
<gene>
    <name evidence="3" type="ORF">RQX22_07665</name>
</gene>
<feature type="transmembrane region" description="Helical" evidence="1">
    <location>
        <begin position="79"/>
        <end position="103"/>
    </location>
</feature>